<dbReference type="OrthoDB" id="7614304at2759"/>
<keyword evidence="1" id="KW-0732">Signal</keyword>
<name>A0A1J1ISG4_9DIPT</name>
<sequence>MVLLYTFALVLYSCVAAYYYNKVNPWTTDYNYVDYMSRSADGQEISDDTVDVEDETSIESGRTYLSSLANNKWFQAASYGFQFAMDAIDKIPQ</sequence>
<protein>
    <submittedName>
        <fullName evidence="2">CLUMA_CG015896, isoform A</fullName>
    </submittedName>
</protein>
<feature type="chain" id="PRO_5012701250" evidence="1">
    <location>
        <begin position="18"/>
        <end position="93"/>
    </location>
</feature>
<dbReference type="Proteomes" id="UP000183832">
    <property type="component" value="Unassembled WGS sequence"/>
</dbReference>
<evidence type="ECO:0000313" key="3">
    <source>
        <dbReference type="Proteomes" id="UP000183832"/>
    </source>
</evidence>
<feature type="signal peptide" evidence="1">
    <location>
        <begin position="1"/>
        <end position="17"/>
    </location>
</feature>
<proteinExistence type="predicted"/>
<evidence type="ECO:0000313" key="2">
    <source>
        <dbReference type="EMBL" id="CRL02658.1"/>
    </source>
</evidence>
<evidence type="ECO:0000256" key="1">
    <source>
        <dbReference type="SAM" id="SignalP"/>
    </source>
</evidence>
<accession>A0A1J1ISG4</accession>
<dbReference type="STRING" id="568069.A0A1J1ISG4"/>
<dbReference type="AlphaFoldDB" id="A0A1J1ISG4"/>
<gene>
    <name evidence="2" type="ORF">CLUMA_CG015896</name>
</gene>
<organism evidence="2 3">
    <name type="scientific">Clunio marinus</name>
    <dbReference type="NCBI Taxonomy" id="568069"/>
    <lineage>
        <taxon>Eukaryota</taxon>
        <taxon>Metazoa</taxon>
        <taxon>Ecdysozoa</taxon>
        <taxon>Arthropoda</taxon>
        <taxon>Hexapoda</taxon>
        <taxon>Insecta</taxon>
        <taxon>Pterygota</taxon>
        <taxon>Neoptera</taxon>
        <taxon>Endopterygota</taxon>
        <taxon>Diptera</taxon>
        <taxon>Nematocera</taxon>
        <taxon>Chironomoidea</taxon>
        <taxon>Chironomidae</taxon>
        <taxon>Clunio</taxon>
    </lineage>
</organism>
<dbReference type="EMBL" id="CVRI01000058">
    <property type="protein sequence ID" value="CRL02658.1"/>
    <property type="molecule type" value="Genomic_DNA"/>
</dbReference>
<reference evidence="2 3" key="1">
    <citation type="submission" date="2015-04" db="EMBL/GenBank/DDBJ databases">
        <authorList>
            <person name="Syromyatnikov M.Y."/>
            <person name="Popov V.N."/>
        </authorList>
    </citation>
    <scope>NUCLEOTIDE SEQUENCE [LARGE SCALE GENOMIC DNA]</scope>
</reference>
<keyword evidence="3" id="KW-1185">Reference proteome</keyword>